<accession>A0ABS9KNT2</accession>
<dbReference type="SUPFAM" id="SSF48179">
    <property type="entry name" value="6-phosphogluconate dehydrogenase C-terminal domain-like"/>
    <property type="match status" value="1"/>
</dbReference>
<dbReference type="InterPro" id="IPR008927">
    <property type="entry name" value="6-PGluconate_DH-like_C_sf"/>
</dbReference>
<dbReference type="SUPFAM" id="SSF52413">
    <property type="entry name" value="UDP-glucose/GDP-mannose dehydrogenase C-terminal domain"/>
    <property type="match status" value="1"/>
</dbReference>
<evidence type="ECO:0000256" key="2">
    <source>
        <dbReference type="ARBA" id="ARBA00023002"/>
    </source>
</evidence>
<dbReference type="InterPro" id="IPR036291">
    <property type="entry name" value="NAD(P)-bd_dom_sf"/>
</dbReference>
<dbReference type="SUPFAM" id="SSF51735">
    <property type="entry name" value="NAD(P)-binding Rossmann-fold domains"/>
    <property type="match status" value="1"/>
</dbReference>
<dbReference type="NCBIfam" id="TIGR03026">
    <property type="entry name" value="NDP-sugDHase"/>
    <property type="match status" value="1"/>
</dbReference>
<dbReference type="Pfam" id="PF03720">
    <property type="entry name" value="UDPG_MGDP_dh_C"/>
    <property type="match status" value="1"/>
</dbReference>
<keyword evidence="7" id="KW-1185">Reference proteome</keyword>
<evidence type="ECO:0000256" key="3">
    <source>
        <dbReference type="ARBA" id="ARBA00023027"/>
    </source>
</evidence>
<dbReference type="SMART" id="SM00984">
    <property type="entry name" value="UDPG_MGDP_dh_C"/>
    <property type="match status" value="1"/>
</dbReference>
<dbReference type="InterPro" id="IPR017476">
    <property type="entry name" value="UDP-Glc/GDP-Man"/>
</dbReference>
<reference evidence="6" key="1">
    <citation type="submission" date="2022-01" db="EMBL/GenBank/DDBJ databases">
        <authorList>
            <person name="Jo J.-H."/>
            <person name="Im W.-T."/>
        </authorList>
    </citation>
    <scope>NUCLEOTIDE SEQUENCE</scope>
    <source>
        <strain evidence="6">NA20</strain>
    </source>
</reference>
<dbReference type="RefSeq" id="WP_237869983.1">
    <property type="nucleotide sequence ID" value="NZ_JAKLTR010000003.1"/>
</dbReference>
<comment type="caution">
    <text evidence="6">The sequence shown here is derived from an EMBL/GenBank/DDBJ whole genome shotgun (WGS) entry which is preliminary data.</text>
</comment>
<dbReference type="Pfam" id="PF00984">
    <property type="entry name" value="UDPG_MGDP_dh"/>
    <property type="match status" value="1"/>
</dbReference>
<dbReference type="InterPro" id="IPR014027">
    <property type="entry name" value="UDP-Glc/GDP-Man_DH_C"/>
</dbReference>
<dbReference type="InterPro" id="IPR028359">
    <property type="entry name" value="UDP_ManNAc/GlcNAc_DH"/>
</dbReference>
<dbReference type="Gene3D" id="3.40.50.720">
    <property type="entry name" value="NAD(P)-binding Rossmann-like Domain"/>
    <property type="match status" value="2"/>
</dbReference>
<dbReference type="InterPro" id="IPR036220">
    <property type="entry name" value="UDP-Glc/GDP-Man_DH_C_sf"/>
</dbReference>
<gene>
    <name evidence="6" type="ORF">LZZ85_06835</name>
</gene>
<dbReference type="InterPro" id="IPR014026">
    <property type="entry name" value="UDP-Glc/GDP-Man_DH_dimer"/>
</dbReference>
<evidence type="ECO:0000313" key="6">
    <source>
        <dbReference type="EMBL" id="MCG2613988.1"/>
    </source>
</evidence>
<keyword evidence="2" id="KW-0560">Oxidoreductase</keyword>
<dbReference type="PANTHER" id="PTHR43491">
    <property type="entry name" value="UDP-N-ACETYL-D-MANNOSAMINE DEHYDROGENASE"/>
    <property type="match status" value="1"/>
</dbReference>
<organism evidence="6 7">
    <name type="scientific">Terrimonas ginsenosidimutans</name>
    <dbReference type="NCBI Taxonomy" id="2908004"/>
    <lineage>
        <taxon>Bacteria</taxon>
        <taxon>Pseudomonadati</taxon>
        <taxon>Bacteroidota</taxon>
        <taxon>Chitinophagia</taxon>
        <taxon>Chitinophagales</taxon>
        <taxon>Chitinophagaceae</taxon>
        <taxon>Terrimonas</taxon>
    </lineage>
</organism>
<protein>
    <submittedName>
        <fullName evidence="6">Nucleotide sugar dehydrogenase</fullName>
    </submittedName>
</protein>
<dbReference type="PIRSF" id="PIRSF500136">
    <property type="entry name" value="UDP_ManNAc_DH"/>
    <property type="match status" value="1"/>
</dbReference>
<feature type="domain" description="UDP-glucose/GDP-mannose dehydrogenase C-terminal" evidence="5">
    <location>
        <begin position="384"/>
        <end position="484"/>
    </location>
</feature>
<evidence type="ECO:0000313" key="7">
    <source>
        <dbReference type="Proteomes" id="UP001165367"/>
    </source>
</evidence>
<dbReference type="InterPro" id="IPR001732">
    <property type="entry name" value="UDP-Glc/GDP-Man_DH_N"/>
</dbReference>
<dbReference type="PANTHER" id="PTHR43491:SF2">
    <property type="entry name" value="UDP-N-ACETYL-D-MANNOSAMINE DEHYDROGENASE"/>
    <property type="match status" value="1"/>
</dbReference>
<dbReference type="Proteomes" id="UP001165367">
    <property type="component" value="Unassembled WGS sequence"/>
</dbReference>
<dbReference type="Pfam" id="PF03721">
    <property type="entry name" value="UDPG_MGDP_dh_N"/>
    <property type="match status" value="1"/>
</dbReference>
<evidence type="ECO:0000259" key="5">
    <source>
        <dbReference type="SMART" id="SM00984"/>
    </source>
</evidence>
<name>A0ABS9KNT2_9BACT</name>
<comment type="similarity">
    <text evidence="1 4">Belongs to the UDP-glucose/GDP-mannose dehydrogenase family.</text>
</comment>
<dbReference type="PIRSF" id="PIRSF000124">
    <property type="entry name" value="UDPglc_GDPman_dh"/>
    <property type="match status" value="1"/>
</dbReference>
<keyword evidence="3" id="KW-0520">NAD</keyword>
<proteinExistence type="inferred from homology"/>
<sequence length="509" mass="56909">MTSEAIVRKSISPITGKEYNIPENPSDKEGIDQFIAGHPGKKVVIVQGLGFVGAVMSLVVANALTEEYAVIGVDLPSPASWWKIKSINEGIFPVIADDPKIGIFYKQAREKKNLYATFDPYAYSKADVIVVDINLDVQKQSVENGELKGFDMDLTPFKKAIASIGDNCLQDVLVLVETTVPPGTCAKIVKPLIEEKLQQRGLPVDVVRVGHSYERVMPGPKYVDSIQNFYRVYSGVDEVSADAVEKFLRTIIRTDEYPLTRLGITHATEMAKVLENSYRAMNIAFMVEWSRFAEEAGVDIYEVVNAIRMRPTHKNIMLPGLGVGGYCLTKDPLMASWAKMNLFGSKEPLHQSETGVRINDRMPYYAFDFLRSQFPGSFAGKKALLLGVSYLNDVGDTRYTPVYGFYHQLQQAGCTITVHDPHVVYWEERKLDVTQDLPALLKEPYDVIVVTTGHKDYRNNPVLIQQLLEQEPAFIYDTIGVFTREDIETLSKKHTVRVIGRGDLNAVSA</sequence>
<dbReference type="EMBL" id="JAKLTR010000003">
    <property type="protein sequence ID" value="MCG2613988.1"/>
    <property type="molecule type" value="Genomic_DNA"/>
</dbReference>
<evidence type="ECO:0000256" key="1">
    <source>
        <dbReference type="ARBA" id="ARBA00006601"/>
    </source>
</evidence>
<evidence type="ECO:0000256" key="4">
    <source>
        <dbReference type="PIRNR" id="PIRNR000124"/>
    </source>
</evidence>